<dbReference type="AlphaFoldDB" id="A0A4Y2HPP0"/>
<dbReference type="Proteomes" id="UP000499080">
    <property type="component" value="Unassembled WGS sequence"/>
</dbReference>
<evidence type="ECO:0000313" key="2">
    <source>
        <dbReference type="EMBL" id="GBM67248.1"/>
    </source>
</evidence>
<name>A0A4Y2HPP0_ARAVE</name>
<protein>
    <submittedName>
        <fullName evidence="2">Uncharacterized protein</fullName>
    </submittedName>
</protein>
<reference evidence="2 3" key="1">
    <citation type="journal article" date="2019" name="Sci. Rep.">
        <title>Orb-weaving spider Araneus ventricosus genome elucidates the spidroin gene catalogue.</title>
        <authorList>
            <person name="Kono N."/>
            <person name="Nakamura H."/>
            <person name="Ohtoshi R."/>
            <person name="Moran D.A.P."/>
            <person name="Shinohara A."/>
            <person name="Yoshida Y."/>
            <person name="Fujiwara M."/>
            <person name="Mori M."/>
            <person name="Tomita M."/>
            <person name="Arakawa K."/>
        </authorList>
    </citation>
    <scope>NUCLEOTIDE SEQUENCE [LARGE SCALE GENOMIC DNA]</scope>
</reference>
<feature type="region of interest" description="Disordered" evidence="1">
    <location>
        <begin position="26"/>
        <end position="71"/>
    </location>
</feature>
<accession>A0A4Y2HPP0</accession>
<dbReference type="EMBL" id="BGPR01182607">
    <property type="protein sequence ID" value="GBM67248.1"/>
    <property type="molecule type" value="Genomic_DNA"/>
</dbReference>
<evidence type="ECO:0000256" key="1">
    <source>
        <dbReference type="SAM" id="MobiDB-lite"/>
    </source>
</evidence>
<evidence type="ECO:0000313" key="3">
    <source>
        <dbReference type="Proteomes" id="UP000499080"/>
    </source>
</evidence>
<sequence>MKRVGNISRDQYRYEALSVLQGQIAVTRSSREAHSASRSPERPPAGAVRKCGDGVPAQVSSSSSDRGSKLR</sequence>
<organism evidence="2 3">
    <name type="scientific">Araneus ventricosus</name>
    <name type="common">Orbweaver spider</name>
    <name type="synonym">Epeira ventricosa</name>
    <dbReference type="NCBI Taxonomy" id="182803"/>
    <lineage>
        <taxon>Eukaryota</taxon>
        <taxon>Metazoa</taxon>
        <taxon>Ecdysozoa</taxon>
        <taxon>Arthropoda</taxon>
        <taxon>Chelicerata</taxon>
        <taxon>Arachnida</taxon>
        <taxon>Araneae</taxon>
        <taxon>Araneomorphae</taxon>
        <taxon>Entelegynae</taxon>
        <taxon>Araneoidea</taxon>
        <taxon>Araneidae</taxon>
        <taxon>Araneus</taxon>
    </lineage>
</organism>
<comment type="caution">
    <text evidence="2">The sequence shown here is derived from an EMBL/GenBank/DDBJ whole genome shotgun (WGS) entry which is preliminary data.</text>
</comment>
<feature type="non-terminal residue" evidence="2">
    <location>
        <position position="71"/>
    </location>
</feature>
<feature type="compositionally biased region" description="Basic and acidic residues" evidence="1">
    <location>
        <begin position="29"/>
        <end position="41"/>
    </location>
</feature>
<keyword evidence="3" id="KW-1185">Reference proteome</keyword>
<proteinExistence type="predicted"/>
<gene>
    <name evidence="2" type="ORF">AVEN_209163_1</name>
</gene>